<dbReference type="PROSITE" id="PS51273">
    <property type="entry name" value="GATASE_TYPE_1"/>
    <property type="match status" value="1"/>
</dbReference>
<dbReference type="SUPFAM" id="SSF52317">
    <property type="entry name" value="Class I glutamine amidotransferase-like"/>
    <property type="match status" value="1"/>
</dbReference>
<dbReference type="Gene3D" id="3.40.50.880">
    <property type="match status" value="1"/>
</dbReference>
<evidence type="ECO:0000313" key="2">
    <source>
        <dbReference type="Proteomes" id="UP001499987"/>
    </source>
</evidence>
<accession>A0ABN1U4A1</accession>
<proteinExistence type="predicted"/>
<evidence type="ECO:0000313" key="1">
    <source>
        <dbReference type="EMBL" id="GAA1117744.1"/>
    </source>
</evidence>
<keyword evidence="2" id="KW-1185">Reference proteome</keyword>
<dbReference type="GO" id="GO:0016787">
    <property type="term" value="F:hydrolase activity"/>
    <property type="evidence" value="ECO:0007669"/>
    <property type="project" value="UniProtKB-KW"/>
</dbReference>
<dbReference type="InterPro" id="IPR011697">
    <property type="entry name" value="Peptidase_C26"/>
</dbReference>
<dbReference type="EMBL" id="BAAALD010000105">
    <property type="protein sequence ID" value="GAA1117744.1"/>
    <property type="molecule type" value="Genomic_DNA"/>
</dbReference>
<dbReference type="InterPro" id="IPR029062">
    <property type="entry name" value="Class_I_gatase-like"/>
</dbReference>
<gene>
    <name evidence="1" type="ORF">GCM10009663_67250</name>
</gene>
<reference evidence="1 2" key="1">
    <citation type="journal article" date="2019" name="Int. J. Syst. Evol. Microbiol.">
        <title>The Global Catalogue of Microorganisms (GCM) 10K type strain sequencing project: providing services to taxonomists for standard genome sequencing and annotation.</title>
        <authorList>
            <consortium name="The Broad Institute Genomics Platform"/>
            <consortium name="The Broad Institute Genome Sequencing Center for Infectious Disease"/>
            <person name="Wu L."/>
            <person name="Ma J."/>
        </authorList>
    </citation>
    <scope>NUCLEOTIDE SEQUENCE [LARGE SCALE GENOMIC DNA]</scope>
    <source>
        <strain evidence="1 2">JCM 13002</strain>
    </source>
</reference>
<dbReference type="CDD" id="cd01745">
    <property type="entry name" value="GATase1_2"/>
    <property type="match status" value="1"/>
</dbReference>
<name>A0ABN1U4A1_9ACTN</name>
<dbReference type="Proteomes" id="UP001499987">
    <property type="component" value="Unassembled WGS sequence"/>
</dbReference>
<organism evidence="1 2">
    <name type="scientific">Kitasatospora arboriphila</name>
    <dbReference type="NCBI Taxonomy" id="258052"/>
    <lineage>
        <taxon>Bacteria</taxon>
        <taxon>Bacillati</taxon>
        <taxon>Actinomycetota</taxon>
        <taxon>Actinomycetes</taxon>
        <taxon>Kitasatosporales</taxon>
        <taxon>Streptomycetaceae</taxon>
        <taxon>Kitasatospora</taxon>
    </lineage>
</organism>
<keyword evidence="1" id="KW-0378">Hydrolase</keyword>
<dbReference type="Pfam" id="PF07722">
    <property type="entry name" value="Peptidase_C26"/>
    <property type="match status" value="1"/>
</dbReference>
<dbReference type="PANTHER" id="PTHR43235">
    <property type="entry name" value="GLUTAMINE AMIDOTRANSFERASE PB2B2.05-RELATED"/>
    <property type="match status" value="1"/>
</dbReference>
<dbReference type="InterPro" id="IPR044668">
    <property type="entry name" value="PuuD-like"/>
</dbReference>
<dbReference type="RefSeq" id="WP_344627501.1">
    <property type="nucleotide sequence ID" value="NZ_BAAALD010000105.1"/>
</dbReference>
<sequence>MSPVHHRPLIGITSYQDEAAWSVWRQTASLVPQTYVDAVSRAGGTPVLLPPQPGGVGRLIEALDGVVLAGGADIDPARYGAAADPRTGEPHRARDDWESEVLAAALAHDLPLLGVCRGLQLLNVALGGSLLQHLPDGSHQQVPAVFVQQPVRIRPGSRLAGILGEHTKVNCYHHQAVARLGTGLQPTAWSADETVEAVELPDHRFVLGVQWHPETDPDDLRLFEALTRAARG</sequence>
<dbReference type="PANTHER" id="PTHR43235:SF1">
    <property type="entry name" value="GLUTAMINE AMIDOTRANSFERASE PB2B2.05-RELATED"/>
    <property type="match status" value="1"/>
</dbReference>
<protein>
    <submittedName>
        <fullName evidence="1">Gamma-glutamyl-gamma-aminobutyrate hydrolase family protein</fullName>
    </submittedName>
</protein>
<comment type="caution">
    <text evidence="1">The sequence shown here is derived from an EMBL/GenBank/DDBJ whole genome shotgun (WGS) entry which is preliminary data.</text>
</comment>